<evidence type="ECO:0000313" key="2">
    <source>
        <dbReference type="Proteomes" id="UP000276133"/>
    </source>
</evidence>
<sequence>MILSKFYLLAARNRTIREFYLLEYKIKNALLNAESNIAKTNAHHQKILDQAKSIGKIQLKLFHDSIESKLYVNILTLLINQQQIHLECVFCKIQIFTSLKKELFSKTSDRCKLEEPIALAHVSEAFTFEPVDQNLVNELTIQIEIINYQNNQIIGKLEFSITPEMFQNRLVDFDIIEVAEQLYTKPAPGVSIESLNSGSLNSRRRQLPQIPVDKLKETNDEILNKKRKKA</sequence>
<dbReference type="EMBL" id="REGN01004531">
    <property type="protein sequence ID" value="RNA17102.1"/>
    <property type="molecule type" value="Genomic_DNA"/>
</dbReference>
<gene>
    <name evidence="1" type="ORF">BpHYR1_051943</name>
</gene>
<accession>A0A3M7R0I1</accession>
<protein>
    <submittedName>
        <fullName evidence="1">Uncharacterized protein</fullName>
    </submittedName>
</protein>
<keyword evidence="2" id="KW-1185">Reference proteome</keyword>
<dbReference type="AlphaFoldDB" id="A0A3M7R0I1"/>
<evidence type="ECO:0000313" key="1">
    <source>
        <dbReference type="EMBL" id="RNA17102.1"/>
    </source>
</evidence>
<comment type="caution">
    <text evidence="1">The sequence shown here is derived from an EMBL/GenBank/DDBJ whole genome shotgun (WGS) entry which is preliminary data.</text>
</comment>
<dbReference type="Proteomes" id="UP000276133">
    <property type="component" value="Unassembled WGS sequence"/>
</dbReference>
<proteinExistence type="predicted"/>
<organism evidence="1 2">
    <name type="scientific">Brachionus plicatilis</name>
    <name type="common">Marine rotifer</name>
    <name type="synonym">Brachionus muelleri</name>
    <dbReference type="NCBI Taxonomy" id="10195"/>
    <lineage>
        <taxon>Eukaryota</taxon>
        <taxon>Metazoa</taxon>
        <taxon>Spiralia</taxon>
        <taxon>Gnathifera</taxon>
        <taxon>Rotifera</taxon>
        <taxon>Eurotatoria</taxon>
        <taxon>Monogononta</taxon>
        <taxon>Pseudotrocha</taxon>
        <taxon>Ploima</taxon>
        <taxon>Brachionidae</taxon>
        <taxon>Brachionus</taxon>
    </lineage>
</organism>
<name>A0A3M7R0I1_BRAPC</name>
<feature type="non-terminal residue" evidence="1">
    <location>
        <position position="230"/>
    </location>
</feature>
<reference evidence="1 2" key="1">
    <citation type="journal article" date="2018" name="Sci. Rep.">
        <title>Genomic signatures of local adaptation to the degree of environmental predictability in rotifers.</title>
        <authorList>
            <person name="Franch-Gras L."/>
            <person name="Hahn C."/>
            <person name="Garcia-Roger E.M."/>
            <person name="Carmona M.J."/>
            <person name="Serra M."/>
            <person name="Gomez A."/>
        </authorList>
    </citation>
    <scope>NUCLEOTIDE SEQUENCE [LARGE SCALE GENOMIC DNA]</scope>
    <source>
        <strain evidence="1">HYR1</strain>
    </source>
</reference>